<accession>A0A1F5XYX4</accession>
<comment type="caution">
    <text evidence="1">The sequence shown here is derived from an EMBL/GenBank/DDBJ whole genome shotgun (WGS) entry which is preliminary data.</text>
</comment>
<dbReference type="AlphaFoldDB" id="A0A1F5XYX4"/>
<protein>
    <submittedName>
        <fullName evidence="1">Uncharacterized protein</fullName>
    </submittedName>
</protein>
<evidence type="ECO:0000313" key="1">
    <source>
        <dbReference type="EMBL" id="OGF93114.1"/>
    </source>
</evidence>
<dbReference type="STRING" id="1798364.A3G54_02530"/>
<evidence type="ECO:0000313" key="2">
    <source>
        <dbReference type="Proteomes" id="UP000178894"/>
    </source>
</evidence>
<proteinExistence type="predicted"/>
<dbReference type="EMBL" id="MFIQ01000029">
    <property type="protein sequence ID" value="OGF93114.1"/>
    <property type="molecule type" value="Genomic_DNA"/>
</dbReference>
<dbReference type="Proteomes" id="UP000178894">
    <property type="component" value="Unassembled WGS sequence"/>
</dbReference>
<sequence>MPKKNMTIDDLAAMTNRGLEGVKKEISGEMRENTDRILRAVDGLELKISAYASSWDRNFDKLHEWMKDHEERLTVLEKQKR</sequence>
<name>A0A1F5XYX4_9BACT</name>
<gene>
    <name evidence="1" type="ORF">A3G54_02530</name>
</gene>
<organism evidence="1 2">
    <name type="scientific">Candidatus Giovannonibacteria bacterium RIFCSPLOWO2_12_FULL_44_15</name>
    <dbReference type="NCBI Taxonomy" id="1798364"/>
    <lineage>
        <taxon>Bacteria</taxon>
        <taxon>Candidatus Giovannoniibacteriota</taxon>
    </lineage>
</organism>
<reference evidence="1 2" key="1">
    <citation type="journal article" date="2016" name="Nat. Commun.">
        <title>Thousands of microbial genomes shed light on interconnected biogeochemical processes in an aquifer system.</title>
        <authorList>
            <person name="Anantharaman K."/>
            <person name="Brown C.T."/>
            <person name="Hug L.A."/>
            <person name="Sharon I."/>
            <person name="Castelle C.J."/>
            <person name="Probst A.J."/>
            <person name="Thomas B.C."/>
            <person name="Singh A."/>
            <person name="Wilkins M.J."/>
            <person name="Karaoz U."/>
            <person name="Brodie E.L."/>
            <person name="Williams K.H."/>
            <person name="Hubbard S.S."/>
            <person name="Banfield J.F."/>
        </authorList>
    </citation>
    <scope>NUCLEOTIDE SEQUENCE [LARGE SCALE GENOMIC DNA]</scope>
</reference>